<sequence length="17" mass="2155">MLRLEIQFLAWVPRRLL</sequence>
<gene>
    <name evidence="1" type="ORF">Prudu_004842</name>
</gene>
<evidence type="ECO:0000313" key="1">
    <source>
        <dbReference type="EMBL" id="BBG96126.1"/>
    </source>
</evidence>
<organism evidence="1">
    <name type="scientific">Prunus dulcis</name>
    <name type="common">Almond</name>
    <name type="synonym">Amygdalus dulcis</name>
    <dbReference type="NCBI Taxonomy" id="3755"/>
    <lineage>
        <taxon>Eukaryota</taxon>
        <taxon>Viridiplantae</taxon>
        <taxon>Streptophyta</taxon>
        <taxon>Embryophyta</taxon>
        <taxon>Tracheophyta</taxon>
        <taxon>Spermatophyta</taxon>
        <taxon>Magnoliopsida</taxon>
        <taxon>eudicotyledons</taxon>
        <taxon>Gunneridae</taxon>
        <taxon>Pentapetalae</taxon>
        <taxon>rosids</taxon>
        <taxon>fabids</taxon>
        <taxon>Rosales</taxon>
        <taxon>Rosaceae</taxon>
        <taxon>Amygdaloideae</taxon>
        <taxon>Amygdaleae</taxon>
        <taxon>Prunus</taxon>
    </lineage>
</organism>
<accession>A0A4Y1QWB4</accession>
<proteinExistence type="predicted"/>
<name>A0A4Y1QWB4_PRUDU</name>
<dbReference type="AlphaFoldDB" id="A0A4Y1QWB4"/>
<protein>
    <submittedName>
        <fullName evidence="1">Uncharacterized protein</fullName>
    </submittedName>
</protein>
<dbReference type="EMBL" id="AP019297">
    <property type="protein sequence ID" value="BBG96126.1"/>
    <property type="molecule type" value="Genomic_DNA"/>
</dbReference>
<reference evidence="1" key="1">
    <citation type="journal article" date="2019" name="Science">
        <title>Mutation of a bHLH transcription factor allowed almond domestication.</title>
        <authorList>
            <person name="Sanchez-Perez R."/>
            <person name="Pavan S."/>
            <person name="Mazzeo R."/>
            <person name="Moldovan C."/>
            <person name="Aiese Cigliano R."/>
            <person name="Del Cueto J."/>
            <person name="Ricciardi F."/>
            <person name="Lotti C."/>
            <person name="Ricciardi L."/>
            <person name="Dicenta F."/>
            <person name="Lopez-Marques R.L."/>
            <person name="Lindberg Moller B."/>
        </authorList>
    </citation>
    <scope>NUCLEOTIDE SEQUENCE</scope>
</reference>